<keyword evidence="1" id="KW-1133">Transmembrane helix</keyword>
<feature type="transmembrane region" description="Helical" evidence="1">
    <location>
        <begin position="20"/>
        <end position="41"/>
    </location>
</feature>
<sequence length="212" mass="24615">MSREQRKVYTYRFHHLSSILFILVAVVAVIILVGSVTAPVASNTSSILQAALFAFVLAINLFLITRQRFYYRERRDLFGNDDAHMNAVYKTRFSDWDSKMWSNWIQIAILIIEFFQLLTFPLRDLITVNSFDEKQSANQSYFTHLISIIMNAGGLMPDMRTPTWYTYSLWTAFATTFACLLVAAGVHSINNWRPYKIPTRWVHWCIPVAVSR</sequence>
<protein>
    <submittedName>
        <fullName evidence="2">Uncharacterized protein</fullName>
    </submittedName>
</protein>
<feature type="transmembrane region" description="Helical" evidence="1">
    <location>
        <begin position="47"/>
        <end position="65"/>
    </location>
</feature>
<evidence type="ECO:0000313" key="2">
    <source>
        <dbReference type="EMBL" id="KAF7722953.1"/>
    </source>
</evidence>
<keyword evidence="3" id="KW-1185">Reference proteome</keyword>
<comment type="caution">
    <text evidence="2">The sequence shown here is derived from an EMBL/GenBank/DDBJ whole genome shotgun (WGS) entry which is preliminary data.</text>
</comment>
<evidence type="ECO:0000313" key="3">
    <source>
        <dbReference type="Proteomes" id="UP000605846"/>
    </source>
</evidence>
<dbReference type="OrthoDB" id="441172at2759"/>
<evidence type="ECO:0000256" key="1">
    <source>
        <dbReference type="SAM" id="Phobius"/>
    </source>
</evidence>
<dbReference type="Proteomes" id="UP000605846">
    <property type="component" value="Unassembled WGS sequence"/>
</dbReference>
<name>A0A8H7BNM9_9FUNG</name>
<dbReference type="EMBL" id="JABAYA010000169">
    <property type="protein sequence ID" value="KAF7722953.1"/>
    <property type="molecule type" value="Genomic_DNA"/>
</dbReference>
<organism evidence="2 3">
    <name type="scientific">Apophysomyces ossiformis</name>
    <dbReference type="NCBI Taxonomy" id="679940"/>
    <lineage>
        <taxon>Eukaryota</taxon>
        <taxon>Fungi</taxon>
        <taxon>Fungi incertae sedis</taxon>
        <taxon>Mucoromycota</taxon>
        <taxon>Mucoromycotina</taxon>
        <taxon>Mucoromycetes</taxon>
        <taxon>Mucorales</taxon>
        <taxon>Mucorineae</taxon>
        <taxon>Mucoraceae</taxon>
        <taxon>Apophysomyces</taxon>
    </lineage>
</organism>
<dbReference type="AlphaFoldDB" id="A0A8H7BNM9"/>
<feature type="transmembrane region" description="Helical" evidence="1">
    <location>
        <begin position="164"/>
        <end position="186"/>
    </location>
</feature>
<gene>
    <name evidence="2" type="ORF">EC973_002464</name>
</gene>
<proteinExistence type="predicted"/>
<keyword evidence="1" id="KW-0472">Membrane</keyword>
<reference evidence="2" key="1">
    <citation type="submission" date="2020-01" db="EMBL/GenBank/DDBJ databases">
        <title>Genome Sequencing of Three Apophysomyces-Like Fungal Strains Confirms a Novel Fungal Genus in the Mucoromycota with divergent Burkholderia-like Endosymbiotic Bacteria.</title>
        <authorList>
            <person name="Stajich J.E."/>
            <person name="Macias A.M."/>
            <person name="Carter-House D."/>
            <person name="Lovett B."/>
            <person name="Kasson L.R."/>
            <person name="Berry K."/>
            <person name="Grigoriev I."/>
            <person name="Chang Y."/>
            <person name="Spatafora J."/>
            <person name="Kasson M.T."/>
        </authorList>
    </citation>
    <scope>NUCLEOTIDE SEQUENCE</scope>
    <source>
        <strain evidence="2">NRRL A-21654</strain>
    </source>
</reference>
<accession>A0A8H7BNM9</accession>
<feature type="transmembrane region" description="Helical" evidence="1">
    <location>
        <begin position="101"/>
        <end position="122"/>
    </location>
</feature>
<keyword evidence="1" id="KW-0812">Transmembrane</keyword>